<evidence type="ECO:0000256" key="1">
    <source>
        <dbReference type="SAM" id="MobiDB-lite"/>
    </source>
</evidence>
<feature type="compositionally biased region" description="Low complexity" evidence="1">
    <location>
        <begin position="26"/>
        <end position="42"/>
    </location>
</feature>
<dbReference type="RefSeq" id="WP_126638112.1">
    <property type="nucleotide sequence ID" value="NZ_BIFH01000019.1"/>
</dbReference>
<comment type="caution">
    <text evidence="2">The sequence shown here is derived from an EMBL/GenBank/DDBJ whole genome shotgun (WGS) entry which is preliminary data.</text>
</comment>
<keyword evidence="3" id="KW-1185">Reference proteome</keyword>
<dbReference type="PROSITE" id="PS51257">
    <property type="entry name" value="PROKAR_LIPOPROTEIN"/>
    <property type="match status" value="1"/>
</dbReference>
<protein>
    <submittedName>
        <fullName evidence="2">Uncharacterized protein</fullName>
    </submittedName>
</protein>
<gene>
    <name evidence="2" type="ORF">EHYA_03710</name>
</gene>
<dbReference type="EMBL" id="BIFH01000019">
    <property type="protein sequence ID" value="GCD96026.1"/>
    <property type="molecule type" value="Genomic_DNA"/>
</dbReference>
<organism evidence="2 3">
    <name type="scientific">Embleya hyalina</name>
    <dbReference type="NCBI Taxonomy" id="516124"/>
    <lineage>
        <taxon>Bacteria</taxon>
        <taxon>Bacillati</taxon>
        <taxon>Actinomycetota</taxon>
        <taxon>Actinomycetes</taxon>
        <taxon>Kitasatosporales</taxon>
        <taxon>Streptomycetaceae</taxon>
        <taxon>Embleya</taxon>
    </lineage>
</organism>
<name>A0A401YN45_9ACTN</name>
<evidence type="ECO:0000313" key="2">
    <source>
        <dbReference type="EMBL" id="GCD96026.1"/>
    </source>
</evidence>
<feature type="compositionally biased region" description="Pro residues" evidence="1">
    <location>
        <begin position="43"/>
        <end position="58"/>
    </location>
</feature>
<evidence type="ECO:0000313" key="3">
    <source>
        <dbReference type="Proteomes" id="UP000286931"/>
    </source>
</evidence>
<sequence length="240" mass="24570">MHRKLILLICALPIAGGCDNSSLEKTTAAKTPTSSATSAPQQPSAPTPPPTLGLPPSPTTTSASPTRRAAPSPIATTPSKRSSTPAGGNTRPTGTQGLDCGGLLGSGTFTDPHRLGVVDGHVSAKGCGPLTSGSPFNTRYFSFKLTATPGANAHAGASFTLVRGAISPVYPAIVQPNGFILKHSLGSGYWTGTEPGFTGRYQIIADLSPGTYILRVEKLDSPLRSITTPSYDIEVDSGPS</sequence>
<dbReference type="AlphaFoldDB" id="A0A401YN45"/>
<feature type="compositionally biased region" description="Low complexity" evidence="1">
    <location>
        <begin position="59"/>
        <end position="79"/>
    </location>
</feature>
<reference evidence="2 3" key="1">
    <citation type="submission" date="2018-12" db="EMBL/GenBank/DDBJ databases">
        <title>Draft genome sequence of Embleya hyalina NBRC 13850T.</title>
        <authorList>
            <person name="Komaki H."/>
            <person name="Hosoyama A."/>
            <person name="Kimura A."/>
            <person name="Ichikawa N."/>
            <person name="Tamura T."/>
        </authorList>
    </citation>
    <scope>NUCLEOTIDE SEQUENCE [LARGE SCALE GENOMIC DNA]</scope>
    <source>
        <strain evidence="2 3">NBRC 13850</strain>
    </source>
</reference>
<dbReference type="OrthoDB" id="4191718at2"/>
<feature type="compositionally biased region" description="Polar residues" evidence="1">
    <location>
        <begin position="80"/>
        <end position="96"/>
    </location>
</feature>
<accession>A0A401YN45</accession>
<dbReference type="Proteomes" id="UP000286931">
    <property type="component" value="Unassembled WGS sequence"/>
</dbReference>
<feature type="region of interest" description="Disordered" evidence="1">
    <location>
        <begin position="24"/>
        <end position="105"/>
    </location>
</feature>
<proteinExistence type="predicted"/>